<evidence type="ECO:0000313" key="3">
    <source>
        <dbReference type="Proteomes" id="UP000583127"/>
    </source>
</evidence>
<dbReference type="PANTHER" id="PTHR43685">
    <property type="entry name" value="GLYCOSYLTRANSFERASE"/>
    <property type="match status" value="1"/>
</dbReference>
<dbReference type="PANTHER" id="PTHR43685:SF2">
    <property type="entry name" value="GLYCOSYLTRANSFERASE 2-LIKE DOMAIN-CONTAINING PROTEIN"/>
    <property type="match status" value="1"/>
</dbReference>
<organism evidence="2 3">
    <name type="scientific">Paraburkholderia antibiotica</name>
    <dbReference type="NCBI Taxonomy" id="2728839"/>
    <lineage>
        <taxon>Bacteria</taxon>
        <taxon>Pseudomonadati</taxon>
        <taxon>Pseudomonadota</taxon>
        <taxon>Betaproteobacteria</taxon>
        <taxon>Burkholderiales</taxon>
        <taxon>Burkholderiaceae</taxon>
        <taxon>Paraburkholderia</taxon>
    </lineage>
</organism>
<dbReference type="CDD" id="cd04196">
    <property type="entry name" value="GT_2_like_d"/>
    <property type="match status" value="1"/>
</dbReference>
<name>A0A7X9X6K6_9BURK</name>
<dbReference type="InterPro" id="IPR050834">
    <property type="entry name" value="Glycosyltransf_2"/>
</dbReference>
<gene>
    <name evidence="2" type="ORF">HHL14_16505</name>
</gene>
<dbReference type="SUPFAM" id="SSF53448">
    <property type="entry name" value="Nucleotide-diphospho-sugar transferases"/>
    <property type="match status" value="1"/>
</dbReference>
<feature type="domain" description="Glycosyltransferase 2-like" evidence="1">
    <location>
        <begin position="8"/>
        <end position="116"/>
    </location>
</feature>
<dbReference type="AlphaFoldDB" id="A0A7X9X6K6"/>
<keyword evidence="3" id="KW-1185">Reference proteome</keyword>
<accession>A0A7X9X6K6</accession>
<dbReference type="Gene3D" id="3.90.550.10">
    <property type="entry name" value="Spore Coat Polysaccharide Biosynthesis Protein SpsA, Chain A"/>
    <property type="match status" value="1"/>
</dbReference>
<keyword evidence="2" id="KW-0808">Transferase</keyword>
<dbReference type="Pfam" id="PF00535">
    <property type="entry name" value="Glycos_transf_2"/>
    <property type="match status" value="1"/>
</dbReference>
<protein>
    <submittedName>
        <fullName evidence="2">Glycosyltransferase family 2 protein</fullName>
    </submittedName>
</protein>
<evidence type="ECO:0000259" key="1">
    <source>
        <dbReference type="Pfam" id="PF00535"/>
    </source>
</evidence>
<comment type="caution">
    <text evidence="2">The sequence shown here is derived from an EMBL/GenBank/DDBJ whole genome shotgun (WGS) entry which is preliminary data.</text>
</comment>
<sequence length="336" mass="37056">MTHTPRVSIVMSTYNGEKFIRQQLNSLIAQHYSNWCLSIRDDGSSDATLAIIAEYQKRDARIRLMQDSHGNMGPARSFMHLLAQVESPIFMCCDQDDVWLPHKVGEAVARIGDDTATPRLFFTDLIVTDGDLGTIAKSFMAFQKFDPLRAKSFKGLLLQNIVVGCTMAGNSALLALLRQAQTHNRHEMLMHDWWFALLASAFGTIEYSSTPSILYRQHGGNSLGAPGSNLSRYITMLWNSKPWKRASVYICKVAAQSSSFRRAYGNSLTQTNLAAIDKVTALGSARSCLPLVRTFSAGIAMNGWLRNAALLLSVCVHPAAWNAPLLPSPVSTEDNA</sequence>
<dbReference type="Proteomes" id="UP000583127">
    <property type="component" value="Unassembled WGS sequence"/>
</dbReference>
<evidence type="ECO:0000313" key="2">
    <source>
        <dbReference type="EMBL" id="NML32431.1"/>
    </source>
</evidence>
<proteinExistence type="predicted"/>
<dbReference type="EMBL" id="JABBFZ010000009">
    <property type="protein sequence ID" value="NML32431.1"/>
    <property type="molecule type" value="Genomic_DNA"/>
</dbReference>
<reference evidence="2 3" key="1">
    <citation type="submission" date="2020-04" db="EMBL/GenBank/DDBJ databases">
        <title>Paraburkholderia sp. G-4-1-8 isolated from soil.</title>
        <authorList>
            <person name="Dahal R.H."/>
        </authorList>
    </citation>
    <scope>NUCLEOTIDE SEQUENCE [LARGE SCALE GENOMIC DNA]</scope>
    <source>
        <strain evidence="2 3">G-4-1-8</strain>
    </source>
</reference>
<dbReference type="InterPro" id="IPR001173">
    <property type="entry name" value="Glyco_trans_2-like"/>
</dbReference>
<dbReference type="InterPro" id="IPR029044">
    <property type="entry name" value="Nucleotide-diphossugar_trans"/>
</dbReference>
<dbReference type="GO" id="GO:0016740">
    <property type="term" value="F:transferase activity"/>
    <property type="evidence" value="ECO:0007669"/>
    <property type="project" value="UniProtKB-KW"/>
</dbReference>